<keyword evidence="3" id="KW-0808">Transferase</keyword>
<sequence>MLQLSLCMIVKNEEQVLERCLDSVKDIVDEIIIADTGSTDNTVNIASKYTGHIYDFEWTDSFSDARNFAQSKASGKWILVLDADEYVDGDNLKEVKGQLCETSESIDAFSTTIYNFAGYSGEHIVQHRSLRIYRNDPNIKYVRTIHEQLIREDKEFKSDKSELIIYHSGYMDNVVKGKNKNSRNVKLIQKQTDVAGQAAFDYFNMGNEFLSAREVEKALEAFQKAYMQKADIRFAWVPLTVVQMVLCLIDLKRYNEALKVIYDAELIWNNAPEFKCLKANAFLAQNRRYEAKAELQELIENKENYKHFIRSIDYLEFHPYMLLGDIYNKEGNVSQAVENYAHVLSVNSRSYEAFYKLVSVLSKYCSQEELLKFINDNNLADEKKRMRLIKILLEISQLELAAAFIGSLKGNPGILVGIILKYKMLKDGYESARDYLMGIPEEDIVRILGEGFIDRIDLGLLYLVKREQEVYSKITCAFDDKSMLLFLKKCKVNTDSNKDLYLKLLERSIRYKWFELFEKLLSEKIGDDAGIELGIGHMLNNHDFRELALEFYERVGDIKRLDEKAFENIVSTLKEEGQNENAVQFALKAIDMGYTNFSVFMNAIQLLGEMGRKEIQKEIQQIAIGHYPDSRLLKDLK</sequence>
<name>A0A1V4SQB9_RUMHU</name>
<dbReference type="InterPro" id="IPR001173">
    <property type="entry name" value="Glyco_trans_2-like"/>
</dbReference>
<proteinExistence type="predicted"/>
<feature type="domain" description="Glycosyltransferase 2-like" evidence="2">
    <location>
        <begin position="5"/>
        <end position="126"/>
    </location>
</feature>
<feature type="repeat" description="TPR" evidence="1">
    <location>
        <begin position="317"/>
        <end position="350"/>
    </location>
</feature>
<reference evidence="3 4" key="1">
    <citation type="submission" date="2017-03" db="EMBL/GenBank/DDBJ databases">
        <title>Genome sequence of Clostridium hungatei DSM 14427.</title>
        <authorList>
            <person name="Poehlein A."/>
            <person name="Daniel R."/>
        </authorList>
    </citation>
    <scope>NUCLEOTIDE SEQUENCE [LARGE SCALE GENOMIC DNA]</scope>
    <source>
        <strain evidence="3 4">DSM 14427</strain>
    </source>
</reference>
<dbReference type="SUPFAM" id="SSF53448">
    <property type="entry name" value="Nucleotide-diphospho-sugar transferases"/>
    <property type="match status" value="1"/>
</dbReference>
<dbReference type="EC" id="2.4.1.-" evidence="3"/>
<protein>
    <submittedName>
        <fullName evidence="3">SPBc2 prophage-derived glycosyltransferase SunS</fullName>
        <ecNumber evidence="3">2.4.1.-</ecNumber>
    </submittedName>
</protein>
<dbReference type="InterPro" id="IPR029044">
    <property type="entry name" value="Nucleotide-diphossugar_trans"/>
</dbReference>
<accession>A0A1V4SQB9</accession>
<dbReference type="PROSITE" id="PS50005">
    <property type="entry name" value="TPR"/>
    <property type="match status" value="2"/>
</dbReference>
<dbReference type="PANTHER" id="PTHR43630">
    <property type="entry name" value="POLY-BETA-1,6-N-ACETYL-D-GLUCOSAMINE SYNTHASE"/>
    <property type="match status" value="1"/>
</dbReference>
<dbReference type="EMBL" id="MZGX01000003">
    <property type="protein sequence ID" value="OPX45666.1"/>
    <property type="molecule type" value="Genomic_DNA"/>
</dbReference>
<evidence type="ECO:0000313" key="4">
    <source>
        <dbReference type="Proteomes" id="UP000191554"/>
    </source>
</evidence>
<dbReference type="AlphaFoldDB" id="A0A1V4SQB9"/>
<dbReference type="InterPro" id="IPR011990">
    <property type="entry name" value="TPR-like_helical_dom_sf"/>
</dbReference>
<keyword evidence="1" id="KW-0802">TPR repeat</keyword>
<dbReference type="CDD" id="cd02511">
    <property type="entry name" value="Beta4Glucosyltransferase"/>
    <property type="match status" value="1"/>
</dbReference>
<dbReference type="SMART" id="SM00028">
    <property type="entry name" value="TPR"/>
    <property type="match status" value="3"/>
</dbReference>
<evidence type="ECO:0000259" key="2">
    <source>
        <dbReference type="Pfam" id="PF00535"/>
    </source>
</evidence>
<dbReference type="InterPro" id="IPR019734">
    <property type="entry name" value="TPR_rpt"/>
</dbReference>
<dbReference type="GO" id="GO:0016757">
    <property type="term" value="F:glycosyltransferase activity"/>
    <property type="evidence" value="ECO:0007669"/>
    <property type="project" value="UniProtKB-KW"/>
</dbReference>
<comment type="caution">
    <text evidence="3">The sequence shown here is derived from an EMBL/GenBank/DDBJ whole genome shotgun (WGS) entry which is preliminary data.</text>
</comment>
<feature type="repeat" description="TPR" evidence="1">
    <location>
        <begin position="199"/>
        <end position="232"/>
    </location>
</feature>
<evidence type="ECO:0000313" key="3">
    <source>
        <dbReference type="EMBL" id="OPX45666.1"/>
    </source>
</evidence>
<dbReference type="Pfam" id="PF00535">
    <property type="entry name" value="Glycos_transf_2"/>
    <property type="match status" value="1"/>
</dbReference>
<keyword evidence="3" id="KW-0328">Glycosyltransferase</keyword>
<dbReference type="STRING" id="48256.CLHUN_06030"/>
<dbReference type="Proteomes" id="UP000191554">
    <property type="component" value="Unassembled WGS sequence"/>
</dbReference>
<dbReference type="PANTHER" id="PTHR43630:SF2">
    <property type="entry name" value="GLYCOSYLTRANSFERASE"/>
    <property type="match status" value="1"/>
</dbReference>
<dbReference type="Pfam" id="PF13181">
    <property type="entry name" value="TPR_8"/>
    <property type="match status" value="1"/>
</dbReference>
<dbReference type="SUPFAM" id="SSF48452">
    <property type="entry name" value="TPR-like"/>
    <property type="match status" value="1"/>
</dbReference>
<organism evidence="3 4">
    <name type="scientific">Ruminiclostridium hungatei</name>
    <name type="common">Clostridium hungatei</name>
    <dbReference type="NCBI Taxonomy" id="48256"/>
    <lineage>
        <taxon>Bacteria</taxon>
        <taxon>Bacillati</taxon>
        <taxon>Bacillota</taxon>
        <taxon>Clostridia</taxon>
        <taxon>Eubacteriales</taxon>
        <taxon>Oscillospiraceae</taxon>
        <taxon>Ruminiclostridium</taxon>
    </lineage>
</organism>
<dbReference type="Gene3D" id="1.25.40.10">
    <property type="entry name" value="Tetratricopeptide repeat domain"/>
    <property type="match status" value="3"/>
</dbReference>
<keyword evidence="4" id="KW-1185">Reference proteome</keyword>
<dbReference type="Gene3D" id="3.90.550.10">
    <property type="entry name" value="Spore Coat Polysaccharide Biosynthesis Protein SpsA, Chain A"/>
    <property type="match status" value="1"/>
</dbReference>
<gene>
    <name evidence="3" type="primary">sunS_2</name>
    <name evidence="3" type="ORF">CLHUN_06030</name>
</gene>
<evidence type="ECO:0000256" key="1">
    <source>
        <dbReference type="PROSITE-ProRule" id="PRU00339"/>
    </source>
</evidence>